<feature type="compositionally biased region" description="Basic and acidic residues" evidence="1">
    <location>
        <begin position="82"/>
        <end position="98"/>
    </location>
</feature>
<evidence type="ECO:0000256" key="1">
    <source>
        <dbReference type="SAM" id="MobiDB-lite"/>
    </source>
</evidence>
<name>A0A8H3YL78_VENIN</name>
<dbReference type="PANTHER" id="PTHR45691:SF6">
    <property type="entry name" value="PROTEIN DIAPHANOUS"/>
    <property type="match status" value="1"/>
</dbReference>
<comment type="caution">
    <text evidence="3">The sequence shown here is derived from an EMBL/GenBank/DDBJ whole genome shotgun (WGS) entry which is preliminary data.</text>
</comment>
<dbReference type="Proteomes" id="UP000433883">
    <property type="component" value="Unassembled WGS sequence"/>
</dbReference>
<feature type="compositionally biased region" description="Pro residues" evidence="1">
    <location>
        <begin position="361"/>
        <end position="370"/>
    </location>
</feature>
<dbReference type="Proteomes" id="UP000447873">
    <property type="component" value="Unassembled WGS sequence"/>
</dbReference>
<dbReference type="OrthoDB" id="5410752at2759"/>
<evidence type="ECO:0000313" key="5">
    <source>
        <dbReference type="EMBL" id="KAE9973022.1"/>
    </source>
</evidence>
<feature type="compositionally biased region" description="Basic and acidic residues" evidence="1">
    <location>
        <begin position="111"/>
        <end position="169"/>
    </location>
</feature>
<reference evidence="3 6" key="1">
    <citation type="submission" date="2019-11" db="EMBL/GenBank/DDBJ databases">
        <title>Venturia inaequalis Genome Resource.</title>
        <authorList>
            <person name="Lichtner F.J."/>
        </authorList>
    </citation>
    <scope>NUCLEOTIDE SEQUENCE [LARGE SCALE GENOMIC DNA]</scope>
    <source>
        <strain evidence="4 7">120213</strain>
        <strain evidence="3">Bline_iso_100314</strain>
        <strain evidence="5 8">DMI_063113</strain>
    </source>
</reference>
<feature type="compositionally biased region" description="Low complexity" evidence="1">
    <location>
        <begin position="406"/>
        <end position="422"/>
    </location>
</feature>
<dbReference type="InterPro" id="IPR051412">
    <property type="entry name" value="Formin_Homology_Diaphanous_sf"/>
</dbReference>
<evidence type="ECO:0000313" key="4">
    <source>
        <dbReference type="EMBL" id="KAE9970120.1"/>
    </source>
</evidence>
<dbReference type="PRINTS" id="PR01217">
    <property type="entry name" value="PRICHEXTENSN"/>
</dbReference>
<evidence type="ECO:0000313" key="7">
    <source>
        <dbReference type="Proteomes" id="UP000447873"/>
    </source>
</evidence>
<feature type="compositionally biased region" description="Pro residues" evidence="1">
    <location>
        <begin position="439"/>
        <end position="456"/>
    </location>
</feature>
<dbReference type="EMBL" id="WNWQ01000667">
    <property type="protein sequence ID" value="KAE9964780.1"/>
    <property type="molecule type" value="Genomic_DNA"/>
</dbReference>
<accession>A0A8H3YL78</accession>
<evidence type="ECO:0000313" key="6">
    <source>
        <dbReference type="Proteomes" id="UP000433883"/>
    </source>
</evidence>
<evidence type="ECO:0000259" key="2">
    <source>
        <dbReference type="Pfam" id="PF26118"/>
    </source>
</evidence>
<feature type="compositionally biased region" description="Pro residues" evidence="1">
    <location>
        <begin position="385"/>
        <end position="405"/>
    </location>
</feature>
<feature type="compositionally biased region" description="Basic and acidic residues" evidence="1">
    <location>
        <begin position="16"/>
        <end position="29"/>
    </location>
</feature>
<dbReference type="EMBL" id="WNWR01000608">
    <property type="protein sequence ID" value="KAE9973022.1"/>
    <property type="molecule type" value="Genomic_DNA"/>
</dbReference>
<keyword evidence="8" id="KW-1185">Reference proteome</keyword>
<feature type="compositionally biased region" description="Basic and acidic residues" evidence="1">
    <location>
        <begin position="177"/>
        <end position="220"/>
    </location>
</feature>
<evidence type="ECO:0000313" key="3">
    <source>
        <dbReference type="EMBL" id="KAE9964780.1"/>
    </source>
</evidence>
<feature type="compositionally biased region" description="Basic and acidic residues" evidence="1">
    <location>
        <begin position="229"/>
        <end position="243"/>
    </location>
</feature>
<feature type="domain" description="DUF8035" evidence="2">
    <location>
        <begin position="648"/>
        <end position="702"/>
    </location>
</feature>
<feature type="compositionally biased region" description="Basic and acidic residues" evidence="1">
    <location>
        <begin position="59"/>
        <end position="70"/>
    </location>
</feature>
<sequence length="740" mass="85587">MSRRYPVADLYEERERDVYRSGRRSTREFEETDAARGLPDFLRDDYGRNNHAGPIVLHGGRDTVDVDVRSRRGSPPQSTRGGRREIEKEEIIIRDTHTEAPPPRRRAQSVSREEFTVRRSAPDLRPRPREVEREEIDINIRRDEDTRSVRSARPREIERDDITIRRSETPRAPPPPRPREVERDEIVIRRGEGERRPPPSRREVETEEIIIRRNESERRPPPPPASSRRGGEEIDIDIRRSERPPPPPASARGFRDDIDIDIRHEQSRSRPPPPSRGGHRDEIDIDIRREERSAPPPPPPASTRKSVTLKDEIDINIGHDRGRQQSQARERITIREQSRAPPPQLVARETEEFVIRRRRPPSPSPSPPPMARDTITIRQRVERSPSPPPPPPPAPEPSPPPPAPVLEPIIRPPIRQEIIQEIITHHRHIDHGVERARSPTPPPPPPKSPSPPPPPVQEKIESLEIDIHRSGRGHWSDEEIHIDTRSRSRGPPRAEERSIAISRPRSLSPPRHNQYDDDDEIAAEAEYYNRKALERAYPGEAFNGATKDWAIIDVPPGTERVEMKGAGGGSQEISWQRYNGVRRSKFKTGDREYATDFGEPAPPAVAPAPPPPAPAPAPPPPPAPVEDRQISINLSSSRDPGPPRRRPDDMWTEVTKDLVIKEAIEHMGYDYEETEFFFYVMEYLKYEDVLQLVEVSDEIRRARRRRIREIEWEREDLHAHRDERDYYEREVIIDRRERRY</sequence>
<dbReference type="EMBL" id="WNWS01000343">
    <property type="protein sequence ID" value="KAE9970120.1"/>
    <property type="molecule type" value="Genomic_DNA"/>
</dbReference>
<dbReference type="Proteomes" id="UP000490939">
    <property type="component" value="Unassembled WGS sequence"/>
</dbReference>
<feature type="compositionally biased region" description="Pro residues" evidence="1">
    <location>
        <begin position="600"/>
        <end position="624"/>
    </location>
</feature>
<evidence type="ECO:0000313" key="8">
    <source>
        <dbReference type="Proteomes" id="UP000490939"/>
    </source>
</evidence>
<proteinExistence type="predicted"/>
<dbReference type="Pfam" id="PF26118">
    <property type="entry name" value="DUF8035"/>
    <property type="match status" value="1"/>
</dbReference>
<feature type="region of interest" description="Disordered" evidence="1">
    <location>
        <begin position="16"/>
        <end position="519"/>
    </location>
</feature>
<gene>
    <name evidence="3" type="ORF">BLS_008070</name>
    <name evidence="5" type="ORF">EG327_009289</name>
    <name evidence="4" type="ORF">EG328_006473</name>
</gene>
<protein>
    <recommendedName>
        <fullName evidence="2">DUF8035 domain-containing protein</fullName>
    </recommendedName>
</protein>
<feature type="compositionally biased region" description="Basic and acidic residues" evidence="1">
    <location>
        <begin position="253"/>
        <end position="268"/>
    </location>
</feature>
<dbReference type="PANTHER" id="PTHR45691">
    <property type="entry name" value="PROTEIN DIAPHANOUS"/>
    <property type="match status" value="1"/>
</dbReference>
<dbReference type="GO" id="GO:0030041">
    <property type="term" value="P:actin filament polymerization"/>
    <property type="evidence" value="ECO:0007669"/>
    <property type="project" value="TreeGrafter"/>
</dbReference>
<feature type="compositionally biased region" description="Basic and acidic residues" evidence="1">
    <location>
        <begin position="278"/>
        <end position="293"/>
    </location>
</feature>
<feature type="region of interest" description="Disordered" evidence="1">
    <location>
        <begin position="590"/>
        <end position="627"/>
    </location>
</feature>
<dbReference type="InterPro" id="IPR058348">
    <property type="entry name" value="DUF8035"/>
</dbReference>
<dbReference type="GO" id="GO:0005884">
    <property type="term" value="C:actin filament"/>
    <property type="evidence" value="ECO:0007669"/>
    <property type="project" value="TreeGrafter"/>
</dbReference>
<dbReference type="AlphaFoldDB" id="A0A8H3YL78"/>
<feature type="compositionally biased region" description="Basic and acidic residues" evidence="1">
    <location>
        <begin position="458"/>
        <end position="498"/>
    </location>
</feature>
<feature type="compositionally biased region" description="Basic and acidic residues" evidence="1">
    <location>
        <begin position="308"/>
        <end position="338"/>
    </location>
</feature>
<organism evidence="3 6">
    <name type="scientific">Venturia inaequalis</name>
    <name type="common">Apple scab fungus</name>
    <dbReference type="NCBI Taxonomy" id="5025"/>
    <lineage>
        <taxon>Eukaryota</taxon>
        <taxon>Fungi</taxon>
        <taxon>Dikarya</taxon>
        <taxon>Ascomycota</taxon>
        <taxon>Pezizomycotina</taxon>
        <taxon>Dothideomycetes</taxon>
        <taxon>Pleosporomycetidae</taxon>
        <taxon>Venturiales</taxon>
        <taxon>Venturiaceae</taxon>
        <taxon>Venturia</taxon>
    </lineage>
</organism>